<reference evidence="1 2" key="3">
    <citation type="journal article" date="2000" name="Virology">
        <title>Characterization and immunolocalization of major structural proteins in the brown algal virus EsV-1.</title>
        <authorList>
            <person name="Delaroque N."/>
            <person name="Wolf S."/>
            <person name="Muller D.G."/>
            <person name="Knippers R."/>
        </authorList>
    </citation>
    <scope>NUCLEOTIDE SEQUENCE [LARGE SCALE GENOMIC DNA]</scope>
    <source>
        <strain evidence="2">Isolate New Zealand/Kaikoura/1988</strain>
    </source>
</reference>
<organismHost>
    <name type="scientific">Ectocarpus siliculosus</name>
    <name type="common">Brown alga</name>
    <name type="synonym">Conferva siliculosa</name>
    <dbReference type="NCBI Taxonomy" id="2880"/>
</organismHost>
<dbReference type="Proteomes" id="UP000000864">
    <property type="component" value="Segment"/>
</dbReference>
<name>Q8QNQ5_ESV1K</name>
<accession>Q8QNQ5</accession>
<evidence type="ECO:0000313" key="2">
    <source>
        <dbReference type="Proteomes" id="UP000000864"/>
    </source>
</evidence>
<gene>
    <name evidence="1" type="primary">ORF 4</name>
</gene>
<dbReference type="KEGG" id="vg:920693"/>
<protein>
    <submittedName>
        <fullName evidence="1">EsV-1-4</fullName>
    </submittedName>
</protein>
<reference evidence="1 2" key="4">
    <citation type="journal article" date="2000" name="Virology">
        <title>The brown algal virus EsV-1 particle contains a putative hybrid histidine kinase.</title>
        <authorList>
            <person name="Delaroque N."/>
            <person name="Wolf S."/>
            <person name="Muller D.G."/>
            <person name="Knippers R."/>
        </authorList>
    </citation>
    <scope>NUCLEOTIDE SEQUENCE [LARGE SCALE GENOMIC DNA]</scope>
    <source>
        <strain evidence="2">Isolate New Zealand/Kaikoura/1988</strain>
    </source>
</reference>
<organism evidence="1 2">
    <name type="scientific">Ectocarpus siliculosus virus 1 (isolate New Zealand/Kaikoura/1988)</name>
    <name type="common">EsV-1</name>
    <dbReference type="NCBI Taxonomy" id="654926"/>
    <lineage>
        <taxon>Viruses</taxon>
        <taxon>Varidnaviria</taxon>
        <taxon>Bamfordvirae</taxon>
        <taxon>Nucleocytoviricota</taxon>
        <taxon>Megaviricetes</taxon>
        <taxon>Algavirales</taxon>
        <taxon>Phycodnaviridae</taxon>
        <taxon>Phaeovirus</taxon>
        <taxon>Phaeovirus unasiliculosus</taxon>
        <taxon>Ectocarpus siliculosus virus 1</taxon>
    </lineage>
</organism>
<reference evidence="1 2" key="1">
    <citation type="journal article" date="1995" name="Virology">
        <title>Coat protein of the Ectocarpus siliculosus virus.</title>
        <authorList>
            <person name="Klein M."/>
            <person name="Lanka S.T."/>
            <person name="Knippers R."/>
            <person name="Muller D.G."/>
        </authorList>
    </citation>
    <scope>NUCLEOTIDE SEQUENCE [LARGE SCALE GENOMIC DNA]</scope>
    <source>
        <strain evidence="2">Isolate New Zealand/Kaikoura/1988</strain>
    </source>
</reference>
<evidence type="ECO:0000313" key="1">
    <source>
        <dbReference type="EMBL" id="AAK14430.1"/>
    </source>
</evidence>
<proteinExistence type="predicted"/>
<dbReference type="EMBL" id="AF204951">
    <property type="protein sequence ID" value="AAK14430.1"/>
    <property type="molecule type" value="Genomic_DNA"/>
</dbReference>
<keyword evidence="2" id="KW-1185">Reference proteome</keyword>
<sequence length="278" mass="30683">MEIYWLSKRSTFHEITLVVITMHKMDPLTARLMSRSGLSAAGRPPAHSTPMAKAGIGLNPSKPLLPPVHNLRMIYLKEPFGDAEIHLHDARVALKSVQNGGPTAPLYAAMAKLEVAERDYFARRYFDGDKAILKGWNAEKFKQKIEELINTAANKLTAITVPGTTNTQPGYHISARGAAISAANASSRLNNMNDKWYFSIGGNRLPTKPSTFSTDLTALERAIKTIKNHLRVVLTLPDSDTTKQASLTSIKASLRHAEICQRLARLVEDDRCDLPDDV</sequence>
<reference evidence="1 2" key="2">
    <citation type="journal article" date="1998" name="Adv. Virus Res.">
        <title>Viruses in marine brown algae.</title>
        <authorList>
            <person name="Muller D.G."/>
            <person name="Kapp M."/>
            <person name="Knippers R."/>
        </authorList>
    </citation>
    <scope>NUCLEOTIDE SEQUENCE [LARGE SCALE GENOMIC DNA]</scope>
    <source>
        <strain evidence="2">Isolate New Zealand/Kaikoura/1988</strain>
    </source>
</reference>